<organism evidence="4 5">
    <name type="scientific">Artemisia annua</name>
    <name type="common">Sweet wormwood</name>
    <dbReference type="NCBI Taxonomy" id="35608"/>
    <lineage>
        <taxon>Eukaryota</taxon>
        <taxon>Viridiplantae</taxon>
        <taxon>Streptophyta</taxon>
        <taxon>Embryophyta</taxon>
        <taxon>Tracheophyta</taxon>
        <taxon>Spermatophyta</taxon>
        <taxon>Magnoliopsida</taxon>
        <taxon>eudicotyledons</taxon>
        <taxon>Gunneridae</taxon>
        <taxon>Pentapetalae</taxon>
        <taxon>asterids</taxon>
        <taxon>campanulids</taxon>
        <taxon>Asterales</taxon>
        <taxon>Asteraceae</taxon>
        <taxon>Asteroideae</taxon>
        <taxon>Anthemideae</taxon>
        <taxon>Artemisiinae</taxon>
        <taxon>Artemisia</taxon>
    </lineage>
</organism>
<name>A0A2U1QHL8_ARTAN</name>
<evidence type="ECO:0000256" key="1">
    <source>
        <dbReference type="ARBA" id="ARBA00012837"/>
    </source>
</evidence>
<dbReference type="PANTHER" id="PTHR11956:SF5">
    <property type="entry name" value="ARGININE--TRNA LIGASE, CYTOPLASMIC"/>
    <property type="match status" value="1"/>
</dbReference>
<evidence type="ECO:0000313" key="5">
    <source>
        <dbReference type="Proteomes" id="UP000245207"/>
    </source>
</evidence>
<dbReference type="GO" id="GO:0006420">
    <property type="term" value="P:arginyl-tRNA aminoacylation"/>
    <property type="evidence" value="ECO:0007669"/>
    <property type="project" value="InterPro"/>
</dbReference>
<dbReference type="STRING" id="35608.A0A2U1QHL8"/>
<sequence>MDNFIHSTNNKIMGEFESRKSKMIKRLQLHDPGILTFRLTGRWMAEALKVAREQFTEKQGVIGNSFASLLETRALLRSLVKDYPARNLFALAGIECDLGLYLVKFTEVIERACQAFVPDIVCEYLCNLSKLFTRYYHKVEPGANMLGLCKATEMVLNKCFHLLGIAPRGKLVYIYLLYLKLMLDKFRSRPDGWELFDKEDDCHVSYFKREWHSPVDISNGALVHFENPSSLHSIPFSSPIEVSALVKATSKEKDQTYVICNCKGTQKVSEFWAGDSNIECGTFKIDGEDGHINLHYILLKDALDTTMELMFNHVKTVRVRGTIVAYYGDDIVGDGGFLGQYKALIFEADPSKSIGHKKPHPLPLHKSTLAVPANGSLKIEAHLVDVDSNKAIVNHMKEFRESMSPSIWKMPFGKGSFEFRVNWLHRVQGGSNQIQLNGLNLSPSEWNNELTVLFWCSYTYFSLNFICSELDENLQKAFHKYLEIRGIKPSATNFLNKEYTNWLKNLKKFVEA</sequence>
<dbReference type="InterPro" id="IPR036561">
    <property type="entry name" value="MAM33_sf"/>
</dbReference>
<dbReference type="Gene3D" id="3.10.280.10">
    <property type="entry name" value="Mitochondrial glycoprotein"/>
    <property type="match status" value="1"/>
</dbReference>
<dbReference type="SMART" id="SM00836">
    <property type="entry name" value="DALR_1"/>
    <property type="match status" value="1"/>
</dbReference>
<evidence type="ECO:0000313" key="4">
    <source>
        <dbReference type="EMBL" id="PWA97494.1"/>
    </source>
</evidence>
<dbReference type="InterPro" id="IPR009080">
    <property type="entry name" value="tRNAsynth_Ia_anticodon-bd"/>
</dbReference>
<keyword evidence="5" id="KW-1185">Reference proteome</keyword>
<dbReference type="GO" id="GO:0005524">
    <property type="term" value="F:ATP binding"/>
    <property type="evidence" value="ECO:0007669"/>
    <property type="project" value="InterPro"/>
</dbReference>
<dbReference type="GO" id="GO:0005759">
    <property type="term" value="C:mitochondrial matrix"/>
    <property type="evidence" value="ECO:0007669"/>
    <property type="project" value="InterPro"/>
</dbReference>
<dbReference type="InterPro" id="IPR046533">
    <property type="entry name" value="DUF6598"/>
</dbReference>
<reference evidence="4 5" key="1">
    <citation type="journal article" date="2018" name="Mol. Plant">
        <title>The genome of Artemisia annua provides insight into the evolution of Asteraceae family and artemisinin biosynthesis.</title>
        <authorList>
            <person name="Shen Q."/>
            <person name="Zhang L."/>
            <person name="Liao Z."/>
            <person name="Wang S."/>
            <person name="Yan T."/>
            <person name="Shi P."/>
            <person name="Liu M."/>
            <person name="Fu X."/>
            <person name="Pan Q."/>
            <person name="Wang Y."/>
            <person name="Lv Z."/>
            <person name="Lu X."/>
            <person name="Zhang F."/>
            <person name="Jiang W."/>
            <person name="Ma Y."/>
            <person name="Chen M."/>
            <person name="Hao X."/>
            <person name="Li L."/>
            <person name="Tang Y."/>
            <person name="Lv G."/>
            <person name="Zhou Y."/>
            <person name="Sun X."/>
            <person name="Brodelius P.E."/>
            <person name="Rose J.K.C."/>
            <person name="Tang K."/>
        </authorList>
    </citation>
    <scope>NUCLEOTIDE SEQUENCE [LARGE SCALE GENOMIC DNA]</scope>
    <source>
        <strain evidence="5">cv. Huhao1</strain>
        <tissue evidence="4">Leaf</tissue>
    </source>
</reference>
<dbReference type="SUPFAM" id="SSF47323">
    <property type="entry name" value="Anticodon-binding domain of a subclass of class I aminoacyl-tRNA synthetases"/>
    <property type="match status" value="1"/>
</dbReference>
<gene>
    <name evidence="4" type="ORF">CTI12_AA028640</name>
</gene>
<proteinExistence type="predicted"/>
<dbReference type="PANTHER" id="PTHR11956">
    <property type="entry name" value="ARGINYL-TRNA SYNTHETASE"/>
    <property type="match status" value="1"/>
</dbReference>
<feature type="domain" description="DALR anticodon binding" evidence="3">
    <location>
        <begin position="75"/>
        <end position="171"/>
    </location>
</feature>
<dbReference type="InterPro" id="IPR008909">
    <property type="entry name" value="DALR_anticod-bd"/>
</dbReference>
<dbReference type="OrthoDB" id="278212at2759"/>
<comment type="caution">
    <text evidence="4">The sequence shown here is derived from an EMBL/GenBank/DDBJ whole genome shotgun (WGS) entry which is preliminary data.</text>
</comment>
<evidence type="ECO:0000256" key="2">
    <source>
        <dbReference type="ARBA" id="ARBA00049339"/>
    </source>
</evidence>
<dbReference type="EC" id="6.1.1.19" evidence="1"/>
<dbReference type="Gene3D" id="1.10.730.10">
    <property type="entry name" value="Isoleucyl-tRNA Synthetase, Domain 1"/>
    <property type="match status" value="1"/>
</dbReference>
<evidence type="ECO:0000259" key="3">
    <source>
        <dbReference type="SMART" id="SM00836"/>
    </source>
</evidence>
<comment type="catalytic activity">
    <reaction evidence="2">
        <text>tRNA(Arg) + L-arginine + ATP = L-arginyl-tRNA(Arg) + AMP + diphosphate</text>
        <dbReference type="Rhea" id="RHEA:20301"/>
        <dbReference type="Rhea" id="RHEA-COMP:9658"/>
        <dbReference type="Rhea" id="RHEA-COMP:9673"/>
        <dbReference type="ChEBI" id="CHEBI:30616"/>
        <dbReference type="ChEBI" id="CHEBI:32682"/>
        <dbReference type="ChEBI" id="CHEBI:33019"/>
        <dbReference type="ChEBI" id="CHEBI:78442"/>
        <dbReference type="ChEBI" id="CHEBI:78513"/>
        <dbReference type="ChEBI" id="CHEBI:456215"/>
        <dbReference type="EC" id="6.1.1.19"/>
    </reaction>
</comment>
<dbReference type="EMBL" id="PKPP01000119">
    <property type="protein sequence ID" value="PWA97494.1"/>
    <property type="molecule type" value="Genomic_DNA"/>
</dbReference>
<dbReference type="Pfam" id="PF05746">
    <property type="entry name" value="DALR_1"/>
    <property type="match status" value="1"/>
</dbReference>
<protein>
    <recommendedName>
        <fullName evidence="1">arginine--tRNA ligase</fullName>
        <ecNumber evidence="1">6.1.1.19</ecNumber>
    </recommendedName>
</protein>
<dbReference type="Pfam" id="PF02330">
    <property type="entry name" value="MAM33"/>
    <property type="match status" value="1"/>
</dbReference>
<dbReference type="AlphaFoldDB" id="A0A2U1QHL8"/>
<dbReference type="InterPro" id="IPR003428">
    <property type="entry name" value="MAM33"/>
</dbReference>
<dbReference type="GO" id="GO:0004814">
    <property type="term" value="F:arginine-tRNA ligase activity"/>
    <property type="evidence" value="ECO:0007669"/>
    <property type="project" value="UniProtKB-EC"/>
</dbReference>
<dbReference type="SUPFAM" id="SSF54529">
    <property type="entry name" value="Mitochondrial glycoprotein MAM33-like"/>
    <property type="match status" value="1"/>
</dbReference>
<dbReference type="Pfam" id="PF20241">
    <property type="entry name" value="DUF6598"/>
    <property type="match status" value="1"/>
</dbReference>
<dbReference type="Proteomes" id="UP000245207">
    <property type="component" value="Unassembled WGS sequence"/>
</dbReference>
<dbReference type="InterPro" id="IPR001278">
    <property type="entry name" value="Arg-tRNA-ligase"/>
</dbReference>
<accession>A0A2U1QHL8</accession>